<dbReference type="SMART" id="SM00421">
    <property type="entry name" value="HTH_LUXR"/>
    <property type="match status" value="1"/>
</dbReference>
<dbReference type="OrthoDB" id="9774661at2"/>
<dbReference type="EMBL" id="AP018933">
    <property type="protein sequence ID" value="BBG29453.1"/>
    <property type="molecule type" value="Genomic_DNA"/>
</dbReference>
<dbReference type="InterPro" id="IPR016032">
    <property type="entry name" value="Sig_transdc_resp-reg_C-effctor"/>
</dbReference>
<dbReference type="InterPro" id="IPR036693">
    <property type="entry name" value="TF_LuxR_autoind-bd_dom_sf"/>
</dbReference>
<feature type="domain" description="HTH luxR-type" evidence="1">
    <location>
        <begin position="164"/>
        <end position="221"/>
    </location>
</feature>
<evidence type="ECO:0000313" key="2">
    <source>
        <dbReference type="EMBL" id="BBG29453.1"/>
    </source>
</evidence>
<dbReference type="GO" id="GO:0006355">
    <property type="term" value="P:regulation of DNA-templated transcription"/>
    <property type="evidence" value="ECO:0007669"/>
    <property type="project" value="InterPro"/>
</dbReference>
<dbReference type="PRINTS" id="PR00038">
    <property type="entry name" value="HTHLUXR"/>
</dbReference>
<dbReference type="GO" id="GO:0003677">
    <property type="term" value="F:DNA binding"/>
    <property type="evidence" value="ECO:0007669"/>
    <property type="project" value="UniProtKB-KW"/>
</dbReference>
<accession>A0A348HCV1</accession>
<dbReference type="AlphaFoldDB" id="A0A348HCV1"/>
<proteinExistence type="predicted"/>
<protein>
    <submittedName>
        <fullName evidence="2">DNA-binding HTHdomain-containing proteins</fullName>
    </submittedName>
</protein>
<dbReference type="Pfam" id="PF00196">
    <property type="entry name" value="GerE"/>
    <property type="match status" value="1"/>
</dbReference>
<gene>
    <name evidence="2" type="ORF">ZBT109_0675</name>
</gene>
<dbReference type="STRING" id="1123510.GCA_000620025_01989"/>
<name>A0A348HCV1_9GAMM</name>
<dbReference type="Gene3D" id="1.10.10.10">
    <property type="entry name" value="Winged helix-like DNA-binding domain superfamily/Winged helix DNA-binding domain"/>
    <property type="match status" value="1"/>
</dbReference>
<organism evidence="2 3">
    <name type="scientific">Zymobacter palmae</name>
    <dbReference type="NCBI Taxonomy" id="33074"/>
    <lineage>
        <taxon>Bacteria</taxon>
        <taxon>Pseudomonadati</taxon>
        <taxon>Pseudomonadota</taxon>
        <taxon>Gammaproteobacteria</taxon>
        <taxon>Oceanospirillales</taxon>
        <taxon>Halomonadaceae</taxon>
        <taxon>Zymobacter group</taxon>
        <taxon>Zymobacter</taxon>
    </lineage>
</organism>
<evidence type="ECO:0000313" key="3">
    <source>
        <dbReference type="Proteomes" id="UP000267342"/>
    </source>
</evidence>
<sequence length="228" mass="25475">MNDWKLALFTGLSQASGMEDIIDTAAEAVRHHDFDYCGWKIRLSHPSIRQKVLTVASADEDLYDHVVDGQASLPSSCTTLWAGMTRDELYAKAPELVDDDTTPDSVHSRWCHSVRDTHTGAYCVFYANSLSPLSQEQLQHAAANLQWIAAAVHASMLYMPVRQDQALTLREQNVLMHIGNGLTIEEIADHMRLSFETTAFHVETAEYKLQTPDPQQAVAKALFFGLLD</sequence>
<dbReference type="RefSeq" id="WP_027705107.1">
    <property type="nucleotide sequence ID" value="NZ_AP018933.1"/>
</dbReference>
<dbReference type="Gene3D" id="3.30.450.80">
    <property type="entry name" value="Transcription factor LuxR-like, autoinducer-binding domain"/>
    <property type="match status" value="1"/>
</dbReference>
<keyword evidence="3" id="KW-1185">Reference proteome</keyword>
<dbReference type="Proteomes" id="UP000267342">
    <property type="component" value="Chromosome"/>
</dbReference>
<dbReference type="KEGG" id="zpl:ZBT109_0675"/>
<keyword evidence="2" id="KW-0238">DNA-binding</keyword>
<evidence type="ECO:0000259" key="1">
    <source>
        <dbReference type="SMART" id="SM00421"/>
    </source>
</evidence>
<reference evidence="2 3" key="1">
    <citation type="submission" date="2018-09" db="EMBL/GenBank/DDBJ databases">
        <title>Zymobacter palmae IAM14233 (=T109) whole genome analysis.</title>
        <authorList>
            <person name="Yanase H."/>
        </authorList>
    </citation>
    <scope>NUCLEOTIDE SEQUENCE [LARGE SCALE GENOMIC DNA]</scope>
    <source>
        <strain evidence="2 3">IAM14233</strain>
    </source>
</reference>
<dbReference type="SUPFAM" id="SSF46894">
    <property type="entry name" value="C-terminal effector domain of the bipartite response regulators"/>
    <property type="match status" value="1"/>
</dbReference>
<dbReference type="InterPro" id="IPR000792">
    <property type="entry name" value="Tscrpt_reg_LuxR_C"/>
</dbReference>
<dbReference type="InterPro" id="IPR036388">
    <property type="entry name" value="WH-like_DNA-bd_sf"/>
</dbReference>